<dbReference type="KEGG" id="erwi:GN242_03100"/>
<evidence type="ECO:0000313" key="4">
    <source>
        <dbReference type="Proteomes" id="UP000480164"/>
    </source>
</evidence>
<dbReference type="EMBL" id="CP046509">
    <property type="protein sequence ID" value="QGU86273.1"/>
    <property type="molecule type" value="Genomic_DNA"/>
</dbReference>
<dbReference type="RefSeq" id="WP_154753003.1">
    <property type="nucleotide sequence ID" value="NZ_CP046509.1"/>
</dbReference>
<gene>
    <name evidence="1" type="ORF">GK011_12325</name>
    <name evidence="2" type="ORF">GN242_03100</name>
</gene>
<accession>A0A6L6GQ62</accession>
<protein>
    <submittedName>
        <fullName evidence="2">Uncharacterized protein</fullName>
    </submittedName>
</protein>
<organism evidence="2 3">
    <name type="scientific">Erwinia sorbitola</name>
    <dbReference type="NCBI Taxonomy" id="2681984"/>
    <lineage>
        <taxon>Bacteria</taxon>
        <taxon>Pseudomonadati</taxon>
        <taxon>Pseudomonadota</taxon>
        <taxon>Gammaproteobacteria</taxon>
        <taxon>Enterobacterales</taxon>
        <taxon>Erwiniaceae</taxon>
        <taxon>Erwinia</taxon>
    </lineage>
</organism>
<evidence type="ECO:0000313" key="2">
    <source>
        <dbReference type="EMBL" id="QGU86273.1"/>
    </source>
</evidence>
<reference evidence="1 4" key="1">
    <citation type="submission" date="2019-11" db="EMBL/GenBank/DDBJ databases">
        <title>Erwinia sp. nov., isolated from feces of birds in Tibet plateau of China.</title>
        <authorList>
            <person name="Ge Y."/>
        </authorList>
    </citation>
    <scope>NUCLEOTIDE SEQUENCE [LARGE SCALE GENOMIC DNA]</scope>
    <source>
        <strain evidence="1 4">J316</strain>
    </source>
</reference>
<accession>A0A6I6EQ41</accession>
<dbReference type="Proteomes" id="UP000480164">
    <property type="component" value="Unassembled WGS sequence"/>
</dbReference>
<dbReference type="EMBL" id="WLZX01000004">
    <property type="protein sequence ID" value="MTD27723.1"/>
    <property type="molecule type" value="Genomic_DNA"/>
</dbReference>
<name>A0A6I6EQ41_9GAMM</name>
<sequence>MKWKIASGSLLLATVVVLLIAAMMNRLPGRQTMLFSPSFRGVDVQLGYYDLLSRQREVYDTAFTTENKILSLTVTSPNDNRFGVKVHLLQRSIGQGEVTFDLKPVYHKDDHRDRMIRNMLGYNWQKEVRFDTLNFNGEHLIIIPSGQLFSYR</sequence>
<proteinExistence type="predicted"/>
<keyword evidence="4" id="KW-1185">Reference proteome</keyword>
<evidence type="ECO:0000313" key="1">
    <source>
        <dbReference type="EMBL" id="MTD27723.1"/>
    </source>
</evidence>
<evidence type="ECO:0000313" key="3">
    <source>
        <dbReference type="Proteomes" id="UP000424752"/>
    </source>
</evidence>
<dbReference type="Proteomes" id="UP000424752">
    <property type="component" value="Chromosome"/>
</dbReference>
<reference evidence="2 3" key="2">
    <citation type="submission" date="2019-12" db="EMBL/GenBank/DDBJ databases">
        <title>Erwinia sp. nov., isolated from droppings of birds in the Qinghai-Tiebt plateau of China.</title>
        <authorList>
            <person name="Ge Y."/>
        </authorList>
    </citation>
    <scope>NUCLEOTIDE SEQUENCE [LARGE SCALE GENOMIC DNA]</scope>
    <source>
        <strain evidence="2 3">J780</strain>
    </source>
</reference>
<dbReference type="AlphaFoldDB" id="A0A6I6EQ41"/>